<comment type="caution">
    <text evidence="2">The sequence shown here is derived from an EMBL/GenBank/DDBJ whole genome shotgun (WGS) entry which is preliminary data.</text>
</comment>
<gene>
    <name evidence="2" type="ORF">PLEPLA_LOCUS26835</name>
</gene>
<reference evidence="2" key="1">
    <citation type="submission" date="2020-03" db="EMBL/GenBank/DDBJ databases">
        <authorList>
            <person name="Weist P."/>
        </authorList>
    </citation>
    <scope>NUCLEOTIDE SEQUENCE</scope>
</reference>
<dbReference type="EMBL" id="CADEAL010002223">
    <property type="protein sequence ID" value="CAB1438980.1"/>
    <property type="molecule type" value="Genomic_DNA"/>
</dbReference>
<protein>
    <submittedName>
        <fullName evidence="2">Uncharacterized protein</fullName>
    </submittedName>
</protein>
<evidence type="ECO:0000256" key="1">
    <source>
        <dbReference type="SAM" id="MobiDB-lite"/>
    </source>
</evidence>
<proteinExistence type="predicted"/>
<dbReference type="AlphaFoldDB" id="A0A9N7UYS0"/>
<feature type="region of interest" description="Disordered" evidence="1">
    <location>
        <begin position="11"/>
        <end position="42"/>
    </location>
</feature>
<feature type="compositionally biased region" description="Pro residues" evidence="1">
    <location>
        <begin position="12"/>
        <end position="22"/>
    </location>
</feature>
<evidence type="ECO:0000313" key="3">
    <source>
        <dbReference type="Proteomes" id="UP001153269"/>
    </source>
</evidence>
<feature type="region of interest" description="Disordered" evidence="1">
    <location>
        <begin position="67"/>
        <end position="86"/>
    </location>
</feature>
<keyword evidence="3" id="KW-1185">Reference proteome</keyword>
<feature type="region of interest" description="Disordered" evidence="1">
    <location>
        <begin position="92"/>
        <end position="133"/>
    </location>
</feature>
<feature type="compositionally biased region" description="Basic residues" evidence="1">
    <location>
        <begin position="94"/>
        <end position="103"/>
    </location>
</feature>
<evidence type="ECO:0000313" key="2">
    <source>
        <dbReference type="EMBL" id="CAB1438980.1"/>
    </source>
</evidence>
<sequence>MRLALALFLLHSPPPPPTFPPSPERHPSPNCVPSSPVGRKQTGEAAADLMRLRPEQKPRVEVQLRRVSTRKRIPNKDQATSDYHGRTVLEARAKRSSRGKGKRWLPPTPNLHSSGPTLSLLVEPLKSCPGKQV</sequence>
<accession>A0A9N7UYS0</accession>
<organism evidence="2 3">
    <name type="scientific">Pleuronectes platessa</name>
    <name type="common">European plaice</name>
    <dbReference type="NCBI Taxonomy" id="8262"/>
    <lineage>
        <taxon>Eukaryota</taxon>
        <taxon>Metazoa</taxon>
        <taxon>Chordata</taxon>
        <taxon>Craniata</taxon>
        <taxon>Vertebrata</taxon>
        <taxon>Euteleostomi</taxon>
        <taxon>Actinopterygii</taxon>
        <taxon>Neopterygii</taxon>
        <taxon>Teleostei</taxon>
        <taxon>Neoteleostei</taxon>
        <taxon>Acanthomorphata</taxon>
        <taxon>Carangaria</taxon>
        <taxon>Pleuronectiformes</taxon>
        <taxon>Pleuronectoidei</taxon>
        <taxon>Pleuronectidae</taxon>
        <taxon>Pleuronectes</taxon>
    </lineage>
</organism>
<name>A0A9N7UYS0_PLEPL</name>
<dbReference type="Proteomes" id="UP001153269">
    <property type="component" value="Unassembled WGS sequence"/>
</dbReference>